<organism evidence="3 4">
    <name type="scientific">Hypholoma sublateritium (strain FD-334 SS-4)</name>
    <dbReference type="NCBI Taxonomy" id="945553"/>
    <lineage>
        <taxon>Eukaryota</taxon>
        <taxon>Fungi</taxon>
        <taxon>Dikarya</taxon>
        <taxon>Basidiomycota</taxon>
        <taxon>Agaricomycotina</taxon>
        <taxon>Agaricomycetes</taxon>
        <taxon>Agaricomycetidae</taxon>
        <taxon>Agaricales</taxon>
        <taxon>Agaricineae</taxon>
        <taxon>Strophariaceae</taxon>
        <taxon>Hypholoma</taxon>
    </lineage>
</organism>
<sequence length="282" mass="32230">MSNPQYGDGSNGNNGGREWHAPPAYTAQAQRITLLHGTVGYGTMEPSSKCRAPPSPGERIGVIVIYILVGILIGYMLQTPLDSIYRESQRSQWAIDKQNHTDEQQKWQKWVSDRDAEQRRWDEELAQKRGQIEWQGLQRQKCVRYGTSEYTATLSHVPLGLNPVDECRSKSLRINGRDLLPTRCEDQGYCGKITAHWEVDFNEPQCAPFFSEVLDKGCNGAYRRYDARLENIQEWETWREVCSTMTTAYGSVQLGPGASCSECNWGRCGRWATWMIQDYRCS</sequence>
<dbReference type="OrthoDB" id="3033367at2759"/>
<protein>
    <submittedName>
        <fullName evidence="3">Uncharacterized protein</fullName>
    </submittedName>
</protein>
<dbReference type="AlphaFoldDB" id="A0A0D2MF59"/>
<name>A0A0D2MF59_HYPSF</name>
<evidence type="ECO:0000256" key="2">
    <source>
        <dbReference type="SAM" id="Phobius"/>
    </source>
</evidence>
<dbReference type="EMBL" id="KN817552">
    <property type="protein sequence ID" value="KJA22193.1"/>
    <property type="molecule type" value="Genomic_DNA"/>
</dbReference>
<evidence type="ECO:0000256" key="1">
    <source>
        <dbReference type="SAM" id="MobiDB-lite"/>
    </source>
</evidence>
<feature type="region of interest" description="Disordered" evidence="1">
    <location>
        <begin position="1"/>
        <end position="21"/>
    </location>
</feature>
<keyword evidence="2" id="KW-0472">Membrane</keyword>
<proteinExistence type="predicted"/>
<keyword evidence="2" id="KW-1133">Transmembrane helix</keyword>
<reference evidence="4" key="1">
    <citation type="submission" date="2014-04" db="EMBL/GenBank/DDBJ databases">
        <title>Evolutionary Origins and Diversification of the Mycorrhizal Mutualists.</title>
        <authorList>
            <consortium name="DOE Joint Genome Institute"/>
            <consortium name="Mycorrhizal Genomics Consortium"/>
            <person name="Kohler A."/>
            <person name="Kuo A."/>
            <person name="Nagy L.G."/>
            <person name="Floudas D."/>
            <person name="Copeland A."/>
            <person name="Barry K.W."/>
            <person name="Cichocki N."/>
            <person name="Veneault-Fourrey C."/>
            <person name="LaButti K."/>
            <person name="Lindquist E.A."/>
            <person name="Lipzen A."/>
            <person name="Lundell T."/>
            <person name="Morin E."/>
            <person name="Murat C."/>
            <person name="Riley R."/>
            <person name="Ohm R."/>
            <person name="Sun H."/>
            <person name="Tunlid A."/>
            <person name="Henrissat B."/>
            <person name="Grigoriev I.V."/>
            <person name="Hibbett D.S."/>
            <person name="Martin F."/>
        </authorList>
    </citation>
    <scope>NUCLEOTIDE SEQUENCE [LARGE SCALE GENOMIC DNA]</scope>
    <source>
        <strain evidence="4">FD-334 SS-4</strain>
    </source>
</reference>
<dbReference type="Proteomes" id="UP000054270">
    <property type="component" value="Unassembled WGS sequence"/>
</dbReference>
<keyword evidence="4" id="KW-1185">Reference proteome</keyword>
<gene>
    <name evidence="3" type="ORF">HYPSUDRAFT_41372</name>
</gene>
<feature type="transmembrane region" description="Helical" evidence="2">
    <location>
        <begin position="60"/>
        <end position="77"/>
    </location>
</feature>
<evidence type="ECO:0000313" key="3">
    <source>
        <dbReference type="EMBL" id="KJA22193.1"/>
    </source>
</evidence>
<keyword evidence="2" id="KW-0812">Transmembrane</keyword>
<accession>A0A0D2MF59</accession>
<evidence type="ECO:0000313" key="4">
    <source>
        <dbReference type="Proteomes" id="UP000054270"/>
    </source>
</evidence>
<dbReference type="STRING" id="945553.A0A0D2MF59"/>